<feature type="compositionally biased region" description="Pro residues" evidence="7">
    <location>
        <begin position="378"/>
        <end position="410"/>
    </location>
</feature>
<keyword evidence="3 6" id="KW-0547">Nucleotide-binding</keyword>
<feature type="compositionally biased region" description="Low complexity" evidence="7">
    <location>
        <begin position="537"/>
        <end position="550"/>
    </location>
</feature>
<feature type="compositionally biased region" description="Pro residues" evidence="7">
    <location>
        <begin position="203"/>
        <end position="218"/>
    </location>
</feature>
<evidence type="ECO:0000256" key="7">
    <source>
        <dbReference type="SAM" id="MobiDB-lite"/>
    </source>
</evidence>
<keyword evidence="9" id="KW-0732">Signal</keyword>
<evidence type="ECO:0000256" key="4">
    <source>
        <dbReference type="ARBA" id="ARBA00022777"/>
    </source>
</evidence>
<feature type="compositionally biased region" description="Polar residues" evidence="7">
    <location>
        <begin position="412"/>
        <end position="438"/>
    </location>
</feature>
<evidence type="ECO:0000256" key="8">
    <source>
        <dbReference type="SAM" id="Phobius"/>
    </source>
</evidence>
<dbReference type="PRINTS" id="PR01217">
    <property type="entry name" value="PRICHEXTENSN"/>
</dbReference>
<organism evidence="11 12">
    <name type="scientific">Lithospermum erythrorhizon</name>
    <name type="common">Purple gromwell</name>
    <name type="synonym">Lithospermum officinale var. erythrorhizon</name>
    <dbReference type="NCBI Taxonomy" id="34254"/>
    <lineage>
        <taxon>Eukaryota</taxon>
        <taxon>Viridiplantae</taxon>
        <taxon>Streptophyta</taxon>
        <taxon>Embryophyta</taxon>
        <taxon>Tracheophyta</taxon>
        <taxon>Spermatophyta</taxon>
        <taxon>Magnoliopsida</taxon>
        <taxon>eudicotyledons</taxon>
        <taxon>Gunneridae</taxon>
        <taxon>Pentapetalae</taxon>
        <taxon>asterids</taxon>
        <taxon>lamiids</taxon>
        <taxon>Boraginales</taxon>
        <taxon>Boraginaceae</taxon>
        <taxon>Boraginoideae</taxon>
        <taxon>Lithospermeae</taxon>
        <taxon>Lithospermum</taxon>
    </lineage>
</organism>
<evidence type="ECO:0000259" key="10">
    <source>
        <dbReference type="PROSITE" id="PS50011"/>
    </source>
</evidence>
<keyword evidence="8" id="KW-1133">Transmembrane helix</keyword>
<evidence type="ECO:0000256" key="9">
    <source>
        <dbReference type="SAM" id="SignalP"/>
    </source>
</evidence>
<dbReference type="InterPro" id="IPR017441">
    <property type="entry name" value="Protein_kinase_ATP_BS"/>
</dbReference>
<evidence type="ECO:0000313" key="12">
    <source>
        <dbReference type="Proteomes" id="UP001454036"/>
    </source>
</evidence>
<dbReference type="GO" id="GO:0005524">
    <property type="term" value="F:ATP binding"/>
    <property type="evidence" value="ECO:0007669"/>
    <property type="project" value="UniProtKB-UniRule"/>
</dbReference>
<keyword evidence="4" id="KW-0418">Kinase</keyword>
<comment type="caution">
    <text evidence="11">The sequence shown here is derived from an EMBL/GenBank/DDBJ whole genome shotgun (WGS) entry which is preliminary data.</text>
</comment>
<feature type="compositionally biased region" description="Basic and acidic residues" evidence="7">
    <location>
        <begin position="1195"/>
        <end position="1206"/>
    </location>
</feature>
<dbReference type="AlphaFoldDB" id="A0AAV3NVI1"/>
<dbReference type="GO" id="GO:0004674">
    <property type="term" value="F:protein serine/threonine kinase activity"/>
    <property type="evidence" value="ECO:0007669"/>
    <property type="project" value="UniProtKB-KW"/>
</dbReference>
<feature type="compositionally biased region" description="Polar residues" evidence="7">
    <location>
        <begin position="113"/>
        <end position="127"/>
    </location>
</feature>
<feature type="region of interest" description="Disordered" evidence="7">
    <location>
        <begin position="1187"/>
        <end position="1216"/>
    </location>
</feature>
<dbReference type="Proteomes" id="UP001454036">
    <property type="component" value="Unassembled WGS sequence"/>
</dbReference>
<feature type="chain" id="PRO_5043528419" description="Protein kinase domain-containing protein" evidence="9">
    <location>
        <begin position="18"/>
        <end position="1247"/>
    </location>
</feature>
<dbReference type="CDD" id="cd14066">
    <property type="entry name" value="STKc_IRAK"/>
    <property type="match status" value="1"/>
</dbReference>
<dbReference type="InterPro" id="IPR000719">
    <property type="entry name" value="Prot_kinase_dom"/>
</dbReference>
<dbReference type="Pfam" id="PF07714">
    <property type="entry name" value="PK_Tyr_Ser-Thr"/>
    <property type="match status" value="1"/>
</dbReference>
<evidence type="ECO:0000256" key="6">
    <source>
        <dbReference type="PROSITE-ProRule" id="PRU10141"/>
    </source>
</evidence>
<keyword evidence="8" id="KW-0472">Membrane</keyword>
<accession>A0AAV3NVI1</accession>
<dbReference type="Gene3D" id="3.30.200.20">
    <property type="entry name" value="Phosphorylase Kinase, domain 1"/>
    <property type="match status" value="1"/>
</dbReference>
<protein>
    <recommendedName>
        <fullName evidence="10">Protein kinase domain-containing protein</fullName>
    </recommendedName>
</protein>
<feature type="region of interest" description="Disordered" evidence="7">
    <location>
        <begin position="51"/>
        <end position="575"/>
    </location>
</feature>
<dbReference type="Gene3D" id="1.10.510.10">
    <property type="entry name" value="Transferase(Phosphotransferase) domain 1"/>
    <property type="match status" value="1"/>
</dbReference>
<dbReference type="PROSITE" id="PS00108">
    <property type="entry name" value="PROTEIN_KINASE_ST"/>
    <property type="match status" value="1"/>
</dbReference>
<proteinExistence type="predicted"/>
<keyword evidence="8" id="KW-0812">Transmembrane</keyword>
<feature type="binding site" evidence="6">
    <location>
        <position position="881"/>
    </location>
    <ligand>
        <name>ATP</name>
        <dbReference type="ChEBI" id="CHEBI:30616"/>
    </ligand>
</feature>
<dbReference type="EMBL" id="BAABME010000463">
    <property type="protein sequence ID" value="GAA0142988.1"/>
    <property type="molecule type" value="Genomic_DNA"/>
</dbReference>
<feature type="compositionally biased region" description="Pro residues" evidence="7">
    <location>
        <begin position="309"/>
        <end position="322"/>
    </location>
</feature>
<feature type="compositionally biased region" description="Pro residues" evidence="7">
    <location>
        <begin position="236"/>
        <end position="254"/>
    </location>
</feature>
<evidence type="ECO:0000256" key="1">
    <source>
        <dbReference type="ARBA" id="ARBA00022527"/>
    </source>
</evidence>
<keyword evidence="2" id="KW-0808">Transferase</keyword>
<dbReference type="PANTHER" id="PTHR47989:SF9">
    <property type="entry name" value="PROTEIN KINASE SUPERFAMILY PROTEIN"/>
    <property type="match status" value="1"/>
</dbReference>
<dbReference type="FunFam" id="1.10.510.10:FF:000051">
    <property type="entry name" value="Receptor-like serine/threonine-protein kinase ALE2"/>
    <property type="match status" value="1"/>
</dbReference>
<dbReference type="InterPro" id="IPR001245">
    <property type="entry name" value="Ser-Thr/Tyr_kinase_cat_dom"/>
</dbReference>
<feature type="transmembrane region" description="Helical" evidence="8">
    <location>
        <begin position="760"/>
        <end position="785"/>
    </location>
</feature>
<feature type="compositionally biased region" description="Polar residues" evidence="7">
    <location>
        <begin position="85"/>
        <end position="103"/>
    </location>
</feature>
<keyword evidence="1" id="KW-0723">Serine/threonine-protein kinase</keyword>
<dbReference type="PROSITE" id="PS50011">
    <property type="entry name" value="PROTEIN_KINASE_DOM"/>
    <property type="match status" value="1"/>
</dbReference>
<keyword evidence="12" id="KW-1185">Reference proteome</keyword>
<feature type="compositionally biased region" description="Pro residues" evidence="7">
    <location>
        <begin position="157"/>
        <end position="167"/>
    </location>
</feature>
<evidence type="ECO:0000256" key="5">
    <source>
        <dbReference type="ARBA" id="ARBA00022840"/>
    </source>
</evidence>
<feature type="compositionally biased region" description="Pro residues" evidence="7">
    <location>
        <begin position="345"/>
        <end position="360"/>
    </location>
</feature>
<evidence type="ECO:0000313" key="11">
    <source>
        <dbReference type="EMBL" id="GAA0142988.1"/>
    </source>
</evidence>
<dbReference type="InterPro" id="IPR008271">
    <property type="entry name" value="Ser/Thr_kinase_AS"/>
</dbReference>
<reference evidence="11 12" key="1">
    <citation type="submission" date="2024-01" db="EMBL/GenBank/DDBJ databases">
        <title>The complete chloroplast genome sequence of Lithospermum erythrorhizon: insights into the phylogenetic relationship among Boraginaceae species and the maternal lineages of purple gromwells.</title>
        <authorList>
            <person name="Okada T."/>
            <person name="Watanabe K."/>
        </authorList>
    </citation>
    <scope>NUCLEOTIDE SEQUENCE [LARGE SCALE GENOMIC DNA]</scope>
</reference>
<dbReference type="PROSITE" id="PS00107">
    <property type="entry name" value="PROTEIN_KINASE_ATP"/>
    <property type="match status" value="1"/>
</dbReference>
<dbReference type="SUPFAM" id="SSF56112">
    <property type="entry name" value="Protein kinase-like (PK-like)"/>
    <property type="match status" value="1"/>
</dbReference>
<dbReference type="PANTHER" id="PTHR47989">
    <property type="entry name" value="OS01G0750732 PROTEIN"/>
    <property type="match status" value="1"/>
</dbReference>
<feature type="domain" description="Protein kinase" evidence="10">
    <location>
        <begin position="853"/>
        <end position="1129"/>
    </location>
</feature>
<keyword evidence="5 6" id="KW-0067">ATP-binding</keyword>
<dbReference type="InterPro" id="IPR011009">
    <property type="entry name" value="Kinase-like_dom_sf"/>
</dbReference>
<evidence type="ECO:0000256" key="2">
    <source>
        <dbReference type="ARBA" id="ARBA00022679"/>
    </source>
</evidence>
<dbReference type="InterPro" id="IPR057597">
    <property type="entry name" value="ALE2_N"/>
</dbReference>
<feature type="signal peptide" evidence="9">
    <location>
        <begin position="1"/>
        <end position="17"/>
    </location>
</feature>
<gene>
    <name evidence="11" type="ORF">LIER_03768</name>
</gene>
<feature type="region of interest" description="Disordered" evidence="7">
    <location>
        <begin position="796"/>
        <end position="821"/>
    </location>
</feature>
<evidence type="ECO:0000256" key="3">
    <source>
        <dbReference type="ARBA" id="ARBA00022741"/>
    </source>
</evidence>
<dbReference type="FunFam" id="3.30.200.20:FF:000146">
    <property type="entry name" value="receptor-like serine/threonine-protein kinase ALE2"/>
    <property type="match status" value="1"/>
</dbReference>
<feature type="compositionally biased region" description="Pro residues" evidence="7">
    <location>
        <begin position="263"/>
        <end position="288"/>
    </location>
</feature>
<name>A0AAV3NVI1_LITER</name>
<sequence>MGLLKLQKFCLVLKVLAFSCFFVLKDASAVSGLSAPSSVVPALPPLGEEIIGDISPSQTNGMLLKPPIAPPPTMSAPGPELSRGFTPTSQPNDPASTPPNNSDHPPGALSGSIPVSSPSNNPYQNPQHPDHPIIILEASDPPIPLPDPPNVDHNTPPHVPLSPPTYQSPPASDPSIPLPDPPTDDHNNTPPHVPLSPAYQSPPRSPASHPPIPLPDPPSVDHNNIPPHVPLSPTYQSPPSPPASDPPIPLPDPPTDYHNNTPPHVPLSPPTYQSPPASHPPIPLPEPPNVDHNNTPKHGPLSPAYQSQPRPPASHPPIPLPDLPSVDHNNTPPYVQLSPAYQSPPRRPTSHPPISLPEPPSVDHNNTPPHIPLSPAVNEPPPRIIRRPSPPVYPVEPVAVPPSLPEPVAPTPSKSQDTFSPPRQTFHTKPPSNLSGEHNSPPVPSRNPVPNSGRAGKPVAAPTNGTDSHHMPMNPSSPTHAPDRGMNPGSAAKPVAVPLPGVSNPHPAISPLPSNEPEHPRTNTELHASPPWKSEGVDSPGPSSVSISPSHRTKVPIKSPEVTHSHSISKFPKMPVQALPPPPPNEDCASLTCSEPFTNGPSGSPCRCILPIQVGLRLGVALYTFFPLVSELAAEISAGDFLDQSQVRIMGANEASQDPEKTIVLTDLVPLGEKFDNITANLIFQRFWHKQVDIKTSLFGNYEVLYVRYPGLPPSPPSATSDIDVIDNDPYHNHNNSSRTTKPIGVDVSRIRHSTGPNKGVIAIIVLSASLAIIVFCSLLWVFLFKDRGSLCHPQKNPPAPVSSLAKSSGPPASVAGSGPGSASMSLGSSIAAYNGSMKTFSSSEIERATDYFNETTVLGEGGFGRVYRGVLDDGTKVAVKVLKRDDHQGGREFLAEVEMLSRLHHRNLVKLIGICIEERSRCLVYELVPNGSVESSLHGVDEGTAPLDWTARLKIALGAARGLAYLHEDSSPRVIHRDFKASNILLEDDYTPKVSDFGLARAALDENNSHISTRVMGTFGYVAPEYAMTGHLLVKSDVYSYGVVLLELLTGKKPVDMSQPPGQENLVSWARPLLTSKEGLESIIDPSLGPNFPLDSIAKVAAIASMCVQPEVSNRPFMGEVVQALKLVCNECEETRELGSRSCSREDISIDMDARTSSNYSECEPNPHCSGSYDFRHDVERGLSVSGLMSSSGKSERMEHEELRRHSSSGPLRSTNTRWPWQNLRRLSGGSISEHRMMYKLWPRNR</sequence>
<dbReference type="Pfam" id="PF23180">
    <property type="entry name" value="ALE2_N"/>
    <property type="match status" value="1"/>
</dbReference>
<feature type="compositionally biased region" description="Low complexity" evidence="7">
    <location>
        <begin position="808"/>
        <end position="821"/>
    </location>
</feature>